<feature type="region of interest" description="Disordered" evidence="9">
    <location>
        <begin position="1"/>
        <end position="58"/>
    </location>
</feature>
<dbReference type="InterPro" id="IPR040343">
    <property type="entry name" value="Cet1/Ctl1"/>
</dbReference>
<keyword evidence="5" id="KW-0378">Hydrolase</keyword>
<dbReference type="Gene3D" id="3.30.470.30">
    <property type="entry name" value="DNA ligase/mRNA capping enzyme"/>
    <property type="match status" value="1"/>
</dbReference>
<dbReference type="InterPro" id="IPR037009">
    <property type="entry name" value="mRNA_triPase_Cet1_sf"/>
</dbReference>
<evidence type="ECO:0000313" key="12">
    <source>
        <dbReference type="EMBL" id="OQS03401.1"/>
    </source>
</evidence>
<dbReference type="Proteomes" id="UP000243217">
    <property type="component" value="Unassembled WGS sequence"/>
</dbReference>
<dbReference type="GO" id="GO:0004484">
    <property type="term" value="F:mRNA guanylyltransferase activity"/>
    <property type="evidence" value="ECO:0007669"/>
    <property type="project" value="InterPro"/>
</dbReference>
<dbReference type="GO" id="GO:0005524">
    <property type="term" value="F:ATP binding"/>
    <property type="evidence" value="ECO:0007669"/>
    <property type="project" value="InterPro"/>
</dbReference>
<evidence type="ECO:0000256" key="9">
    <source>
        <dbReference type="SAM" id="MobiDB-lite"/>
    </source>
</evidence>
<evidence type="ECO:0000259" key="11">
    <source>
        <dbReference type="Pfam" id="PF02940"/>
    </source>
</evidence>
<evidence type="ECO:0000259" key="10">
    <source>
        <dbReference type="Pfam" id="PF01331"/>
    </source>
</evidence>
<comment type="similarity">
    <text evidence="3">Belongs to the fungal TPase family.</text>
</comment>
<dbReference type="SUPFAM" id="SSF55154">
    <property type="entry name" value="CYTH-like phosphatases"/>
    <property type="match status" value="1"/>
</dbReference>
<dbReference type="GO" id="GO:0140818">
    <property type="term" value="F:mRNA 5'-triphosphate monophosphatase activity"/>
    <property type="evidence" value="ECO:0007669"/>
    <property type="project" value="UniProtKB-EC"/>
</dbReference>
<comment type="subcellular location">
    <subcellularLocation>
        <location evidence="2">Nucleus</location>
    </subcellularLocation>
</comment>
<gene>
    <name evidence="12" type="ORF">THRCLA_21173</name>
</gene>
<dbReference type="GO" id="GO:0005634">
    <property type="term" value="C:nucleus"/>
    <property type="evidence" value="ECO:0007669"/>
    <property type="project" value="UniProtKB-SubCell"/>
</dbReference>
<evidence type="ECO:0000256" key="4">
    <source>
        <dbReference type="ARBA" id="ARBA00022664"/>
    </source>
</evidence>
<dbReference type="InterPro" id="IPR001339">
    <property type="entry name" value="mRNA_cap_enzyme_adenylation"/>
</dbReference>
<feature type="compositionally biased region" description="Basic and acidic residues" evidence="9">
    <location>
        <begin position="18"/>
        <end position="33"/>
    </location>
</feature>
<comment type="cofactor">
    <cofactor evidence="1">
        <name>Mg(2+)</name>
        <dbReference type="ChEBI" id="CHEBI:18420"/>
    </cofactor>
</comment>
<reference evidence="12 13" key="1">
    <citation type="journal article" date="2014" name="Genome Biol. Evol.">
        <title>The secreted proteins of Achlya hypogyna and Thraustotheca clavata identify the ancestral oomycete secretome and reveal gene acquisitions by horizontal gene transfer.</title>
        <authorList>
            <person name="Misner I."/>
            <person name="Blouin N."/>
            <person name="Leonard G."/>
            <person name="Richards T.A."/>
            <person name="Lane C.E."/>
        </authorList>
    </citation>
    <scope>NUCLEOTIDE SEQUENCE [LARGE SCALE GENOMIC DNA]</scope>
    <source>
        <strain evidence="12 13">ATCC 34112</strain>
    </source>
</reference>
<dbReference type="InterPro" id="IPR004206">
    <property type="entry name" value="mRNA_triPase_Cet1"/>
</dbReference>
<dbReference type="GO" id="GO:0006370">
    <property type="term" value="P:7-methylguanosine mRNA capping"/>
    <property type="evidence" value="ECO:0007669"/>
    <property type="project" value="InterPro"/>
</dbReference>
<dbReference type="Gene3D" id="3.20.100.10">
    <property type="entry name" value="mRNA triphosphatase Cet1-like"/>
    <property type="match status" value="1"/>
</dbReference>
<dbReference type="CDD" id="cd07470">
    <property type="entry name" value="CYTH-like_mRNA_RTPase"/>
    <property type="match status" value="1"/>
</dbReference>
<feature type="domain" description="mRNA triphosphatase Cet1-like" evidence="11">
    <location>
        <begin position="81"/>
        <end position="263"/>
    </location>
</feature>
<comment type="caution">
    <text evidence="12">The sequence shown here is derived from an EMBL/GenBank/DDBJ whole genome shotgun (WGS) entry which is preliminary data.</text>
</comment>
<evidence type="ECO:0000256" key="1">
    <source>
        <dbReference type="ARBA" id="ARBA00001946"/>
    </source>
</evidence>
<evidence type="ECO:0000256" key="2">
    <source>
        <dbReference type="ARBA" id="ARBA00004123"/>
    </source>
</evidence>
<dbReference type="OrthoDB" id="200924at2759"/>
<dbReference type="AlphaFoldDB" id="A0A1V9ZZM6"/>
<dbReference type="EC" id="3.6.1.74" evidence="7"/>
<keyword evidence="13" id="KW-1185">Reference proteome</keyword>
<dbReference type="EMBL" id="JNBS01000912">
    <property type="protein sequence ID" value="OQS03401.1"/>
    <property type="molecule type" value="Genomic_DNA"/>
</dbReference>
<organism evidence="12 13">
    <name type="scientific">Thraustotheca clavata</name>
    <dbReference type="NCBI Taxonomy" id="74557"/>
    <lineage>
        <taxon>Eukaryota</taxon>
        <taxon>Sar</taxon>
        <taxon>Stramenopiles</taxon>
        <taxon>Oomycota</taxon>
        <taxon>Saprolegniomycetes</taxon>
        <taxon>Saprolegniales</taxon>
        <taxon>Achlyaceae</taxon>
        <taxon>Thraustotheca</taxon>
    </lineage>
</organism>
<feature type="domain" description="mRNA capping enzyme adenylation" evidence="10">
    <location>
        <begin position="338"/>
        <end position="459"/>
    </location>
</feature>
<dbReference type="Pfam" id="PF02940">
    <property type="entry name" value="mRNA_triPase"/>
    <property type="match status" value="1"/>
</dbReference>
<accession>A0A1V9ZZM6</accession>
<evidence type="ECO:0000256" key="8">
    <source>
        <dbReference type="ARBA" id="ARBA00047740"/>
    </source>
</evidence>
<protein>
    <recommendedName>
        <fullName evidence="7">mRNA 5'-phosphatase</fullName>
        <ecNumber evidence="7">3.6.1.74</ecNumber>
    </recommendedName>
</protein>
<evidence type="ECO:0000313" key="13">
    <source>
        <dbReference type="Proteomes" id="UP000243217"/>
    </source>
</evidence>
<evidence type="ECO:0000256" key="7">
    <source>
        <dbReference type="ARBA" id="ARBA00035028"/>
    </source>
</evidence>
<dbReference type="STRING" id="74557.A0A1V9ZZM6"/>
<dbReference type="GO" id="GO:0004651">
    <property type="term" value="F:polynucleotide 5'-phosphatase activity"/>
    <property type="evidence" value="ECO:0007669"/>
    <property type="project" value="InterPro"/>
</dbReference>
<keyword evidence="6" id="KW-0539">Nucleus</keyword>
<dbReference type="SUPFAM" id="SSF56091">
    <property type="entry name" value="DNA ligase/mRNA capping enzyme, catalytic domain"/>
    <property type="match status" value="1"/>
</dbReference>
<dbReference type="Pfam" id="PF01331">
    <property type="entry name" value="mRNA_cap_enzyme"/>
    <property type="match status" value="1"/>
</dbReference>
<keyword evidence="4" id="KW-0507">mRNA processing</keyword>
<dbReference type="PANTHER" id="PTHR28118">
    <property type="entry name" value="POLYNUCLEOTIDE 5'-TRIPHOSPHATASE-RELATED"/>
    <property type="match status" value="1"/>
</dbReference>
<sequence>MENPRKRSLPLDSILNGLDKKSKSMNDARKTEEGLAFIRGDVNTPSRGPKLPTDASESPDRAIRHFLLSLRETIEARGVGAEVEVELRFGKITSNSTNQRFAPSVPGNASFVLREDAMRSQNAKFVPGVSQQDYQRYMSKLSQLTDKDSFAKHEEYSLVEMYPGSKRVIQEMDLDGRPTQAKYLQVKERLGSIDIFLPHCPYDCRVSVSLEFPAADPSSVAGISPENERNRKRKSAIGREIRVDLTEVLFGDVTQSYEVEMELKPNMMKEWLNLPDEAIWQGANTNAGILWSTMSRYFMLNASQAYKMQWENIDPNNQIRNAYLQHFDHPSKFPGTMPVGFARHNIPAVRARDKDYYCSEKTDGVRYFLVVANQTVVLVDRSNLPFAAPGLEALVSLLPEGTVLDGEYVLHHSQCKFVFMVFDIVAEGSLPSSSYVRKPFRERLMGIQNLLSETSAYYRGLQNMHPSSVLPLFRKRWQPVRQIREVFK</sequence>
<evidence type="ECO:0000256" key="5">
    <source>
        <dbReference type="ARBA" id="ARBA00022801"/>
    </source>
</evidence>
<evidence type="ECO:0000256" key="3">
    <source>
        <dbReference type="ARBA" id="ARBA00006345"/>
    </source>
</evidence>
<comment type="catalytic activity">
    <reaction evidence="8">
        <text>a 5'-end triphospho-ribonucleoside in mRNA + H2O = a 5'-end diphospho-ribonucleoside in mRNA + phosphate + H(+)</text>
        <dbReference type="Rhea" id="RHEA:67004"/>
        <dbReference type="Rhea" id="RHEA-COMP:17164"/>
        <dbReference type="Rhea" id="RHEA-COMP:17165"/>
        <dbReference type="ChEBI" id="CHEBI:15377"/>
        <dbReference type="ChEBI" id="CHEBI:15378"/>
        <dbReference type="ChEBI" id="CHEBI:43474"/>
        <dbReference type="ChEBI" id="CHEBI:167616"/>
        <dbReference type="ChEBI" id="CHEBI:167618"/>
        <dbReference type="EC" id="3.6.1.74"/>
    </reaction>
    <physiologicalReaction direction="left-to-right" evidence="8">
        <dbReference type="Rhea" id="RHEA:67005"/>
    </physiologicalReaction>
</comment>
<name>A0A1V9ZZM6_9STRA</name>
<proteinExistence type="inferred from homology"/>
<dbReference type="PANTHER" id="PTHR28118:SF1">
    <property type="entry name" value="POLYNUCLEOTIDE 5'-TRIPHOSPHATASE CTL1-RELATED"/>
    <property type="match status" value="1"/>
</dbReference>
<feature type="non-terminal residue" evidence="12">
    <location>
        <position position="488"/>
    </location>
</feature>
<dbReference type="InterPro" id="IPR033469">
    <property type="entry name" value="CYTH-like_dom_sf"/>
</dbReference>
<evidence type="ECO:0000256" key="6">
    <source>
        <dbReference type="ARBA" id="ARBA00023242"/>
    </source>
</evidence>